<feature type="compositionally biased region" description="Basic and acidic residues" evidence="3">
    <location>
        <begin position="389"/>
        <end position="404"/>
    </location>
</feature>
<protein>
    <recommendedName>
        <fullName evidence="6">WD repeat-containing protein JIP5</fullName>
    </recommendedName>
</protein>
<evidence type="ECO:0000313" key="5">
    <source>
        <dbReference type="Proteomes" id="UP000509704"/>
    </source>
</evidence>
<evidence type="ECO:0000313" key="4">
    <source>
        <dbReference type="EMBL" id="QLG72248.1"/>
    </source>
</evidence>
<dbReference type="AlphaFoldDB" id="A0A7H9B0T2"/>
<feature type="compositionally biased region" description="Acidic residues" evidence="3">
    <location>
        <begin position="405"/>
        <end position="417"/>
    </location>
</feature>
<keyword evidence="1" id="KW-0853">WD repeat</keyword>
<dbReference type="PANTHER" id="PTHR19857">
    <property type="entry name" value="MITOCHONDRIAL DIVISION PROTEIN 1-RELATED"/>
    <property type="match status" value="1"/>
</dbReference>
<sequence length="518" mass="58488">MAKKFSKKSKKIRAVEELMSQSLPILEVKYVDPLFQMRLHPTKPLFYSGLGNGYIYCHSYKPEELQRIVDVNKRKYEQSDYKGDVKVWTCQEVGGSNSNDKEDAPVKVVWKTKRHKGSVRSLCLDNDGSFIYSIGTDNVLKKAVADTGSVVKKISLKDQTSSFFTKMIKSPTHPCLILGDENGNVIVMNSETLRVTNKVVKIHNSDAINEIFQFSKRSVHKYISLGQTTLAYWDCRESNESDFDIKDDDEDTKRKVLLSDDQEDELLCGTFVDPEVADTVVCGMGEGILTVWKPKKNDLEDQVNRIKICKEESIDCIVPTLQDDNCVWCGCSNGKIYKVNVKSGRIVEIRKHSSLDEVAFLDLDFEYRIVSGGMDKLLLWEAQDEEAHDSDFKDSDSSVSKDSDGDQSEDYNDESDVWEGFEDIKSDVIVDSDIDSDVDSDAASDSDTEKSIGLSREEILAELSKDLSGEDEPNVETPTKRAHVETNKDSNKRKDKKRKLPVKKAINNSHGITKFDDL</sequence>
<evidence type="ECO:0000256" key="1">
    <source>
        <dbReference type="ARBA" id="ARBA00022574"/>
    </source>
</evidence>
<dbReference type="Gene3D" id="2.130.10.10">
    <property type="entry name" value="YVTN repeat-like/Quinoprotein amine dehydrogenase"/>
    <property type="match status" value="2"/>
</dbReference>
<accession>A0A7H9B0T2</accession>
<dbReference type="InterPro" id="IPR036322">
    <property type="entry name" value="WD40_repeat_dom_sf"/>
</dbReference>
<feature type="region of interest" description="Disordered" evidence="3">
    <location>
        <begin position="435"/>
        <end position="518"/>
    </location>
</feature>
<dbReference type="SUPFAM" id="SSF50978">
    <property type="entry name" value="WD40 repeat-like"/>
    <property type="match status" value="1"/>
</dbReference>
<gene>
    <name evidence="4" type="ORF">HG535_0C06020</name>
</gene>
<feature type="compositionally biased region" description="Basic and acidic residues" evidence="3">
    <location>
        <begin position="447"/>
        <end position="468"/>
    </location>
</feature>
<dbReference type="RefSeq" id="XP_037143976.1">
    <property type="nucleotide sequence ID" value="XM_037288081.1"/>
</dbReference>
<dbReference type="KEGG" id="zmk:HG535_0C06020"/>
<name>A0A7H9B0T2_ZYGMR</name>
<dbReference type="PANTHER" id="PTHR19857:SF8">
    <property type="entry name" value="ANGIO-ASSOCIATED MIGRATORY CELL PROTEIN"/>
    <property type="match status" value="1"/>
</dbReference>
<reference evidence="4 5" key="1">
    <citation type="submission" date="2020-07" db="EMBL/GenBank/DDBJ databases">
        <title>The yeast mating-type switching endonuclease HO is a domesticated member of an unorthodox homing genetic element family.</title>
        <authorList>
            <person name="Coughlan A.Y."/>
            <person name="Lombardi L."/>
            <person name="Braun-Galleani S."/>
            <person name="Martos A.R."/>
            <person name="Galeote V."/>
            <person name="Bigey F."/>
            <person name="Dequin S."/>
            <person name="Byrne K.P."/>
            <person name="Wolfe K.H."/>
        </authorList>
    </citation>
    <scope>NUCLEOTIDE SEQUENCE [LARGE SCALE GENOMIC DNA]</scope>
    <source>
        <strain evidence="4 5">NRRL Y-6702</strain>
    </source>
</reference>
<feature type="compositionally biased region" description="Acidic residues" evidence="3">
    <location>
        <begin position="435"/>
        <end position="446"/>
    </location>
</feature>
<keyword evidence="5" id="KW-1185">Reference proteome</keyword>
<feature type="region of interest" description="Disordered" evidence="3">
    <location>
        <begin position="389"/>
        <end position="417"/>
    </location>
</feature>
<keyword evidence="2" id="KW-0677">Repeat</keyword>
<evidence type="ECO:0008006" key="6">
    <source>
        <dbReference type="Google" id="ProtNLM"/>
    </source>
</evidence>
<feature type="compositionally biased region" description="Basic residues" evidence="3">
    <location>
        <begin position="493"/>
        <end position="502"/>
    </location>
</feature>
<dbReference type="OrthoDB" id="2288928at2759"/>
<dbReference type="GeneID" id="59235946"/>
<dbReference type="EMBL" id="CP058606">
    <property type="protein sequence ID" value="QLG72248.1"/>
    <property type="molecule type" value="Genomic_DNA"/>
</dbReference>
<evidence type="ECO:0000256" key="3">
    <source>
        <dbReference type="SAM" id="MobiDB-lite"/>
    </source>
</evidence>
<organism evidence="4 5">
    <name type="scientific">Zygotorulaspora mrakii</name>
    <name type="common">Zygosaccharomyces mrakii</name>
    <dbReference type="NCBI Taxonomy" id="42260"/>
    <lineage>
        <taxon>Eukaryota</taxon>
        <taxon>Fungi</taxon>
        <taxon>Dikarya</taxon>
        <taxon>Ascomycota</taxon>
        <taxon>Saccharomycotina</taxon>
        <taxon>Saccharomycetes</taxon>
        <taxon>Saccharomycetales</taxon>
        <taxon>Saccharomycetaceae</taxon>
        <taxon>Zygotorulaspora</taxon>
    </lineage>
</organism>
<evidence type="ECO:0000256" key="2">
    <source>
        <dbReference type="ARBA" id="ARBA00022737"/>
    </source>
</evidence>
<proteinExistence type="predicted"/>
<dbReference type="Proteomes" id="UP000509704">
    <property type="component" value="Chromosome 3"/>
</dbReference>
<dbReference type="InterPro" id="IPR051179">
    <property type="entry name" value="WD_repeat_multifunction"/>
</dbReference>
<feature type="compositionally biased region" description="Basic and acidic residues" evidence="3">
    <location>
        <begin position="478"/>
        <end position="492"/>
    </location>
</feature>
<dbReference type="InterPro" id="IPR015943">
    <property type="entry name" value="WD40/YVTN_repeat-like_dom_sf"/>
</dbReference>